<reference evidence="3" key="1">
    <citation type="submission" date="2018-01" db="EMBL/GenBank/DDBJ databases">
        <title>Complete genome of Tamlana sp. UJ94.</title>
        <authorList>
            <person name="Jung J."/>
            <person name="Chung D."/>
            <person name="Bae S.S."/>
            <person name="Baek K."/>
        </authorList>
    </citation>
    <scope>NUCLEOTIDE SEQUENCE [LARGE SCALE GENOMIC DNA]</scope>
    <source>
        <strain evidence="3">UJ94</strain>
    </source>
</reference>
<name>A0A2I7SER6_9FLAO</name>
<feature type="coiled-coil region" evidence="1">
    <location>
        <begin position="115"/>
        <end position="156"/>
    </location>
</feature>
<dbReference type="KEGG" id="taj:C1A40_02370"/>
<evidence type="ECO:0000313" key="3">
    <source>
        <dbReference type="Proteomes" id="UP000236592"/>
    </source>
</evidence>
<dbReference type="RefSeq" id="WP_102994497.1">
    <property type="nucleotide sequence ID" value="NZ_CP025938.1"/>
</dbReference>
<evidence type="ECO:0000313" key="2">
    <source>
        <dbReference type="EMBL" id="AUS04387.1"/>
    </source>
</evidence>
<keyword evidence="1" id="KW-0175">Coiled coil</keyword>
<organism evidence="2 3">
    <name type="scientific">Pseudotamlana carrageenivorans</name>
    <dbReference type="NCBI Taxonomy" id="2069432"/>
    <lineage>
        <taxon>Bacteria</taxon>
        <taxon>Pseudomonadati</taxon>
        <taxon>Bacteroidota</taxon>
        <taxon>Flavobacteriia</taxon>
        <taxon>Flavobacteriales</taxon>
        <taxon>Flavobacteriaceae</taxon>
        <taxon>Pseudotamlana</taxon>
    </lineage>
</organism>
<evidence type="ECO:0000256" key="1">
    <source>
        <dbReference type="SAM" id="Coils"/>
    </source>
</evidence>
<gene>
    <name evidence="2" type="ORF">C1A40_02370</name>
</gene>
<dbReference type="EMBL" id="CP025938">
    <property type="protein sequence ID" value="AUS04387.1"/>
    <property type="molecule type" value="Genomic_DNA"/>
</dbReference>
<dbReference type="AlphaFoldDB" id="A0A2I7SER6"/>
<keyword evidence="3" id="KW-1185">Reference proteome</keyword>
<sequence>MTAIQQIANKIDSENWAFTLYQTKPEQKRLAHHACDLENTAEFISNLVKENNSEEIQIVPEKKNGSSYKQGFAKTITINFKKTEMNNRNNNQDNSFAALAGLQSMGLNIAEVFSAKDKATELTEAKSKISFLEDRVKTLEFDNMKLENKLEMQELKKNSESKFLELAKSPQLLGVLSSILSKNSAPAPAALGTPVEQKELDPKIKYVVNYLELETTPEAFKDFLIYMIKAHQHENAPEITQDIIEILVNNNIIKTEQQKEN</sequence>
<proteinExistence type="predicted"/>
<dbReference type="Proteomes" id="UP000236592">
    <property type="component" value="Chromosome"/>
</dbReference>
<accession>A0A2I7SER6</accession>
<protein>
    <submittedName>
        <fullName evidence="2">Uncharacterized protein</fullName>
    </submittedName>
</protein>